<dbReference type="PANTHER" id="PTHR31497">
    <property type="entry name" value="AUTOCRINE PROLIFERATION REPRESSOR PROTEIN A"/>
    <property type="match status" value="1"/>
</dbReference>
<evidence type="ECO:0000256" key="1">
    <source>
        <dbReference type="SAM" id="SignalP"/>
    </source>
</evidence>
<name>A0AAP2DM27_9BACT</name>
<evidence type="ECO:0000313" key="3">
    <source>
        <dbReference type="Proteomes" id="UP001319200"/>
    </source>
</evidence>
<dbReference type="EMBL" id="JAHESF010000018">
    <property type="protein sequence ID" value="MBT1698866.1"/>
    <property type="molecule type" value="Genomic_DNA"/>
</dbReference>
<dbReference type="PANTHER" id="PTHR31497:SF0">
    <property type="entry name" value="AUTOCRINE PROLIFERATION REPRESSOR PROTEIN A"/>
    <property type="match status" value="1"/>
</dbReference>
<organism evidence="2 3">
    <name type="scientific">Chryseosolibacter histidini</name>
    <dbReference type="NCBI Taxonomy" id="2782349"/>
    <lineage>
        <taxon>Bacteria</taxon>
        <taxon>Pseudomonadati</taxon>
        <taxon>Bacteroidota</taxon>
        <taxon>Cytophagia</taxon>
        <taxon>Cytophagales</taxon>
        <taxon>Chryseotaleaceae</taxon>
        <taxon>Chryseosolibacter</taxon>
    </lineage>
</organism>
<dbReference type="Gene3D" id="3.40.50.1820">
    <property type="entry name" value="alpha/beta hydrolase"/>
    <property type="match status" value="1"/>
</dbReference>
<proteinExistence type="predicted"/>
<sequence length="453" mass="51096">MRSIIIFSTLLCIQFLLPSQADAQASLTPSTALQGYLNNGDKSYRWELKETYTIGDVTAYSLLLTSQQWHEYVWTHQLTILVPKQNQYDGALLFITGGSNKKGLPNWNGQNDKFNQSLSLLASKNKGIVAVLRQTPNQPLHGDLTEDALISFTLHKFKEDGDYSWPLLFPMVKSAVRAMDAVQEFSRQTLKHEVKRFVVSGASKRGWTTWLTGANDNRVAAIAPMVIDVLNMPVNLDYQVKMWKTYSVQIEDYVKLGIPQTVHSEKGDAITAMVDPYSYRKKLTMPKLIIMGTNDEYWTVDAIKHYIDSIPGQNFIHYVPNVGHDLGDKKQALAALSAFFGETLSGTPYAQCQPDLSYSKKGITLKVKATPDVLVDAIFWSTNSEDTDFRNDQWTGKSLELKKKSPLITTTQPFPATGYRAFYLDLKYKDPNGGEYTQSTRMYVSDTDEVFVK</sequence>
<keyword evidence="3" id="KW-1185">Reference proteome</keyword>
<keyword evidence="1" id="KW-0732">Signal</keyword>
<dbReference type="InterPro" id="IPR029058">
    <property type="entry name" value="AB_hydrolase_fold"/>
</dbReference>
<reference evidence="2 3" key="1">
    <citation type="submission" date="2021-05" db="EMBL/GenBank/DDBJ databases">
        <title>A Polyphasic approach of four new species of the genus Ohtaekwangia: Ohtaekwangia histidinii sp. nov., Ohtaekwangia cretensis sp. nov., Ohtaekwangia indiensis sp. nov., Ohtaekwangia reichenbachii sp. nov. from diverse environment.</title>
        <authorList>
            <person name="Octaviana S."/>
        </authorList>
    </citation>
    <scope>NUCLEOTIDE SEQUENCE [LARGE SCALE GENOMIC DNA]</scope>
    <source>
        <strain evidence="2 3">PWU4</strain>
    </source>
</reference>
<protein>
    <submittedName>
        <fullName evidence="2">PhoPQ-activated pathogenicity-like protein PqaA type</fullName>
    </submittedName>
</protein>
<comment type="caution">
    <text evidence="2">The sequence shown here is derived from an EMBL/GenBank/DDBJ whole genome shotgun (WGS) entry which is preliminary data.</text>
</comment>
<dbReference type="RefSeq" id="WP_254165822.1">
    <property type="nucleotide sequence ID" value="NZ_JAHESF010000018.1"/>
</dbReference>
<gene>
    <name evidence="2" type="ORF">KK083_18375</name>
</gene>
<dbReference type="InterPro" id="IPR009199">
    <property type="entry name" value="PhoPQ-act_pathogen-rel_PqaA"/>
</dbReference>
<feature type="chain" id="PRO_5042877275" evidence="1">
    <location>
        <begin position="24"/>
        <end position="453"/>
    </location>
</feature>
<dbReference type="SUPFAM" id="SSF53474">
    <property type="entry name" value="alpha/beta-Hydrolases"/>
    <property type="match status" value="1"/>
</dbReference>
<dbReference type="PIRSF" id="PIRSF014728">
    <property type="entry name" value="PqaA"/>
    <property type="match status" value="1"/>
</dbReference>
<dbReference type="Pfam" id="PF10142">
    <property type="entry name" value="PhoPQ_related"/>
    <property type="match status" value="1"/>
</dbReference>
<evidence type="ECO:0000313" key="2">
    <source>
        <dbReference type="EMBL" id="MBT1698866.1"/>
    </source>
</evidence>
<dbReference type="Proteomes" id="UP001319200">
    <property type="component" value="Unassembled WGS sequence"/>
</dbReference>
<feature type="signal peptide" evidence="1">
    <location>
        <begin position="1"/>
        <end position="23"/>
    </location>
</feature>
<accession>A0AAP2DM27</accession>
<dbReference type="AlphaFoldDB" id="A0AAP2DM27"/>